<dbReference type="GeneID" id="5048628"/>
<evidence type="ECO:0000313" key="1">
    <source>
        <dbReference type="EMBL" id="ABP35449.1"/>
    </source>
</evidence>
<name>A4QMB2_PINKO</name>
<dbReference type="AntiFam" id="ANF00029">
    <property type="entry name" value="Antisense to 16S rRNA"/>
</dbReference>
<proteinExistence type="predicted"/>
<organism evidence="1">
    <name type="scientific">Pinus koraiensis</name>
    <name type="common">Korean pine</name>
    <dbReference type="NCBI Taxonomy" id="88728"/>
    <lineage>
        <taxon>Eukaryota</taxon>
        <taxon>Viridiplantae</taxon>
        <taxon>Streptophyta</taxon>
        <taxon>Embryophyta</taxon>
        <taxon>Tracheophyta</taxon>
        <taxon>Spermatophyta</taxon>
        <taxon>Pinopsida</taxon>
        <taxon>Pinidae</taxon>
        <taxon>Conifers I</taxon>
        <taxon>Pinales</taxon>
        <taxon>Pinaceae</taxon>
        <taxon>Pinus</taxon>
        <taxon>Pinus subgen. Strobus</taxon>
    </lineage>
</organism>
<keyword evidence="1" id="KW-0934">Plastid</keyword>
<protein>
    <submittedName>
        <fullName evidence="1">ORF137</fullName>
    </submittedName>
</protein>
<sequence>MGFYQLVPTWDDKLMVSLHCRDPKEYFLPSTSLAQMCILPDAVSNEEAQKALALPEKEVIQPHLPVRLPCYDFTPVTSPAFGIPLLAVKVTTWGMASSHSVTGGVYKARERIHRRMADRRLLAIPASCRRVAACNPN</sequence>
<accession>A4QMB2</accession>
<reference evidence="1" key="1">
    <citation type="submission" date="2007-04" db="EMBL/GenBank/DDBJ databases">
        <authorList>
            <person name="Noh E.W."/>
            <person name="Lee J.S."/>
            <person name="Choi Y.I."/>
            <person name="Han M.S."/>
            <person name="Yi Y.S."/>
            <person name="Han S.U."/>
        </authorList>
    </citation>
    <scope>NUCLEOTIDE SEQUENCE</scope>
</reference>
<geneLocation type="chloroplast" evidence="1"/>
<dbReference type="AlphaFoldDB" id="A4QMB2"/>
<dbReference type="EMBL" id="AY228468">
    <property type="protein sequence ID" value="ABP35449.1"/>
    <property type="molecule type" value="Genomic_DNA"/>
</dbReference>
<keyword evidence="1" id="KW-0150">Chloroplast</keyword>
<dbReference type="RefSeq" id="YP_001152206.1">
    <property type="nucleotide sequence ID" value="NC_004677.2"/>
</dbReference>